<proteinExistence type="predicted"/>
<dbReference type="Proteomes" id="UP000215335">
    <property type="component" value="Unassembled WGS sequence"/>
</dbReference>
<evidence type="ECO:0000313" key="2">
    <source>
        <dbReference type="EMBL" id="OXU17134.1"/>
    </source>
</evidence>
<dbReference type="InterPro" id="IPR001304">
    <property type="entry name" value="C-type_lectin-like"/>
</dbReference>
<name>A0A232EFN3_9HYME</name>
<comment type="caution">
    <text evidence="2">The sequence shown here is derived from an EMBL/GenBank/DDBJ whole genome shotgun (WGS) entry which is preliminary data.</text>
</comment>
<organism evidence="2 3">
    <name type="scientific">Trichomalopsis sarcophagae</name>
    <dbReference type="NCBI Taxonomy" id="543379"/>
    <lineage>
        <taxon>Eukaryota</taxon>
        <taxon>Metazoa</taxon>
        <taxon>Ecdysozoa</taxon>
        <taxon>Arthropoda</taxon>
        <taxon>Hexapoda</taxon>
        <taxon>Insecta</taxon>
        <taxon>Pterygota</taxon>
        <taxon>Neoptera</taxon>
        <taxon>Endopterygota</taxon>
        <taxon>Hymenoptera</taxon>
        <taxon>Apocrita</taxon>
        <taxon>Proctotrupomorpha</taxon>
        <taxon>Chalcidoidea</taxon>
        <taxon>Pteromalidae</taxon>
        <taxon>Pteromalinae</taxon>
        <taxon>Trichomalopsis</taxon>
    </lineage>
</organism>
<dbReference type="PROSITE" id="PS50041">
    <property type="entry name" value="C_TYPE_LECTIN_2"/>
    <property type="match status" value="1"/>
</dbReference>
<dbReference type="InterPro" id="IPR016186">
    <property type="entry name" value="C-type_lectin-like/link_sf"/>
</dbReference>
<evidence type="ECO:0000313" key="3">
    <source>
        <dbReference type="Proteomes" id="UP000215335"/>
    </source>
</evidence>
<keyword evidence="3" id="KW-1185">Reference proteome</keyword>
<evidence type="ECO:0000259" key="1">
    <source>
        <dbReference type="PROSITE" id="PS50041"/>
    </source>
</evidence>
<reference evidence="2 3" key="1">
    <citation type="journal article" date="2017" name="Curr. Biol.">
        <title>The Evolution of Venom by Co-option of Single-Copy Genes.</title>
        <authorList>
            <person name="Martinson E.O."/>
            <person name="Mrinalini"/>
            <person name="Kelkar Y.D."/>
            <person name="Chang C.H."/>
            <person name="Werren J.H."/>
        </authorList>
    </citation>
    <scope>NUCLEOTIDE SEQUENCE [LARGE SCALE GENOMIC DNA]</scope>
    <source>
        <strain evidence="2 3">Alberta</strain>
        <tissue evidence="2">Whole body</tissue>
    </source>
</reference>
<dbReference type="EMBL" id="NNAY01004987">
    <property type="protein sequence ID" value="OXU17134.1"/>
    <property type="molecule type" value="Genomic_DNA"/>
</dbReference>
<feature type="domain" description="C-type lectin" evidence="1">
    <location>
        <begin position="1"/>
        <end position="98"/>
    </location>
</feature>
<dbReference type="AlphaFoldDB" id="A0A232EFN3"/>
<dbReference type="Gene3D" id="3.10.100.10">
    <property type="entry name" value="Mannose-Binding Protein A, subunit A"/>
    <property type="match status" value="1"/>
</dbReference>
<gene>
    <name evidence="2" type="ORF">TSAR_010245</name>
</gene>
<sequence>MSTYRLFAIMASLKEESILQELRTRSNIFSAWVGYHDRLALETGSRYWTSPSARTAVSWTDVYENLMDNGGGIQHCAVLMKGGIDDINCNTTVPYFRKISLS</sequence>
<dbReference type="OrthoDB" id="7357196at2759"/>
<protein>
    <recommendedName>
        <fullName evidence="1">C-type lectin domain-containing protein</fullName>
    </recommendedName>
</protein>
<dbReference type="SUPFAM" id="SSF56436">
    <property type="entry name" value="C-type lectin-like"/>
    <property type="match status" value="1"/>
</dbReference>
<accession>A0A232EFN3</accession>
<dbReference type="InterPro" id="IPR016187">
    <property type="entry name" value="CTDL_fold"/>
</dbReference>